<feature type="region of interest" description="Disordered" evidence="2">
    <location>
        <begin position="77"/>
        <end position="170"/>
    </location>
</feature>
<comment type="caution">
    <text evidence="3">The sequence shown here is derived from an EMBL/GenBank/DDBJ whole genome shotgun (WGS) entry which is preliminary data.</text>
</comment>
<accession>A0A813F7K0</accession>
<evidence type="ECO:0000313" key="4">
    <source>
        <dbReference type="Proteomes" id="UP000654075"/>
    </source>
</evidence>
<organism evidence="3 4">
    <name type="scientific">Polarella glacialis</name>
    <name type="common">Dinoflagellate</name>
    <dbReference type="NCBI Taxonomy" id="89957"/>
    <lineage>
        <taxon>Eukaryota</taxon>
        <taxon>Sar</taxon>
        <taxon>Alveolata</taxon>
        <taxon>Dinophyceae</taxon>
        <taxon>Suessiales</taxon>
        <taxon>Suessiaceae</taxon>
        <taxon>Polarella</taxon>
    </lineage>
</organism>
<dbReference type="EMBL" id="CAJNNV010024574">
    <property type="protein sequence ID" value="CAE8610202.1"/>
    <property type="molecule type" value="Genomic_DNA"/>
</dbReference>
<sequence length="170" mass="18736">MASRPMLRLPAGLCLGRSFAPAAQLLCRQRRLVTSQAPDPAPKAESASSRLSMEDTVKEMEEQHLVLFPHAQRLQEALRQKATQAVSPDSSEWSPRTVPYKMYEKSSSADDSDDDDDDDVDDEKAVKAQAAEADADDGLEVGMEEVGFRYSGPEPTAYGDWAHKGRCTDF</sequence>
<name>A0A813F7K0_POLGL</name>
<proteinExistence type="inferred from homology"/>
<feature type="region of interest" description="Disordered" evidence="2">
    <location>
        <begin position="34"/>
        <end position="57"/>
    </location>
</feature>
<evidence type="ECO:0000256" key="1">
    <source>
        <dbReference type="ARBA" id="ARBA00005701"/>
    </source>
</evidence>
<feature type="compositionally biased region" description="Basic and acidic residues" evidence="2">
    <location>
        <begin position="161"/>
        <end position="170"/>
    </location>
</feature>
<dbReference type="AlphaFoldDB" id="A0A813F7K0"/>
<dbReference type="InterPro" id="IPR012875">
    <property type="entry name" value="SDHF4"/>
</dbReference>
<evidence type="ECO:0000313" key="3">
    <source>
        <dbReference type="EMBL" id="CAE8610202.1"/>
    </source>
</evidence>
<reference evidence="3" key="1">
    <citation type="submission" date="2021-02" db="EMBL/GenBank/DDBJ databases">
        <authorList>
            <person name="Dougan E. K."/>
            <person name="Rhodes N."/>
            <person name="Thang M."/>
            <person name="Chan C."/>
        </authorList>
    </citation>
    <scope>NUCLEOTIDE SEQUENCE</scope>
</reference>
<dbReference type="Proteomes" id="UP000654075">
    <property type="component" value="Unassembled WGS sequence"/>
</dbReference>
<dbReference type="Pfam" id="PF07896">
    <property type="entry name" value="DUF1674"/>
    <property type="match status" value="1"/>
</dbReference>
<gene>
    <name evidence="3" type="ORF">PGLA1383_LOCUS28029</name>
</gene>
<protein>
    <recommendedName>
        <fullName evidence="5">Succinate dehydrogenase assembly factor 4, mitochondrial</fullName>
    </recommendedName>
</protein>
<comment type="similarity">
    <text evidence="1">Belongs to the SDHAF4 family.</text>
</comment>
<feature type="compositionally biased region" description="Acidic residues" evidence="2">
    <location>
        <begin position="110"/>
        <end position="122"/>
    </location>
</feature>
<keyword evidence="4" id="KW-1185">Reference proteome</keyword>
<feature type="compositionally biased region" description="Acidic residues" evidence="2">
    <location>
        <begin position="133"/>
        <end position="143"/>
    </location>
</feature>
<feature type="compositionally biased region" description="Polar residues" evidence="2">
    <location>
        <begin position="81"/>
        <end position="94"/>
    </location>
</feature>
<evidence type="ECO:0008006" key="5">
    <source>
        <dbReference type="Google" id="ProtNLM"/>
    </source>
</evidence>
<dbReference type="OrthoDB" id="439216at2759"/>
<evidence type="ECO:0000256" key="2">
    <source>
        <dbReference type="SAM" id="MobiDB-lite"/>
    </source>
</evidence>